<organism evidence="2">
    <name type="scientific">Streptomyces fungicidicus</name>
    <dbReference type="NCBI Taxonomy" id="68203"/>
    <lineage>
        <taxon>Bacteria</taxon>
        <taxon>Bacillati</taxon>
        <taxon>Actinomycetota</taxon>
        <taxon>Actinomycetes</taxon>
        <taxon>Kitasatosporales</taxon>
        <taxon>Streptomycetaceae</taxon>
        <taxon>Streptomyces</taxon>
    </lineage>
</organism>
<feature type="region of interest" description="Disordered" evidence="1">
    <location>
        <begin position="97"/>
        <end position="118"/>
    </location>
</feature>
<evidence type="ECO:0000313" key="2">
    <source>
        <dbReference type="EMBL" id="ABD65968.1"/>
    </source>
</evidence>
<proteinExistence type="predicted"/>
<sequence>MRRAPRGPQPMAHRLLQRHRPPHLGGEPPRLLAEPGDVLPGEAHHERELGLAVGQRVHRGGHSVVHRLFLTSDPAAPFPAPRAVAESYARPYGGVQRRRGFTAGRPGTSGTWSCPSMT</sequence>
<accession>Q06YY1</accession>
<dbReference type="EMBL" id="DQ403252">
    <property type="protein sequence ID" value="ABD65968.1"/>
    <property type="molecule type" value="Genomic_DNA"/>
</dbReference>
<feature type="compositionally biased region" description="Polar residues" evidence="1">
    <location>
        <begin position="108"/>
        <end position="118"/>
    </location>
</feature>
<protein>
    <submittedName>
        <fullName evidence="2">Integral membrane protein</fullName>
    </submittedName>
</protein>
<dbReference type="AlphaFoldDB" id="Q06YY1"/>
<reference evidence="2" key="1">
    <citation type="journal article" date="2006" name="Microbiology">
        <title>The enduracidin biosynthetic gene cluster from Streptomyces fungicidicus.</title>
        <authorList>
            <person name="Yin X."/>
            <person name="Zabriskie T.M."/>
        </authorList>
    </citation>
    <scope>NUCLEOTIDE SEQUENCE</scope>
    <source>
        <strain evidence="2">ATCC 21013</strain>
    </source>
</reference>
<feature type="region of interest" description="Disordered" evidence="1">
    <location>
        <begin position="1"/>
        <end position="38"/>
    </location>
</feature>
<name>Q06YY1_9ACTN</name>
<evidence type="ECO:0000256" key="1">
    <source>
        <dbReference type="SAM" id="MobiDB-lite"/>
    </source>
</evidence>